<name>A0A4P7N210_PYROR</name>
<evidence type="ECO:0000256" key="1">
    <source>
        <dbReference type="SAM" id="MobiDB-lite"/>
    </source>
</evidence>
<dbReference type="EMBL" id="CP034204">
    <property type="protein sequence ID" value="QBZ54636.1"/>
    <property type="molecule type" value="Genomic_DNA"/>
</dbReference>
<feature type="region of interest" description="Disordered" evidence="1">
    <location>
        <begin position="198"/>
        <end position="257"/>
    </location>
</feature>
<evidence type="ECO:0000313" key="3">
    <source>
        <dbReference type="Proteomes" id="UP000294847"/>
    </source>
</evidence>
<protein>
    <submittedName>
        <fullName evidence="2">Uncharacterized protein</fullName>
    </submittedName>
</protein>
<evidence type="ECO:0000313" key="2">
    <source>
        <dbReference type="EMBL" id="QBZ54636.1"/>
    </source>
</evidence>
<proteinExistence type="predicted"/>
<reference evidence="2 3" key="1">
    <citation type="journal article" date="2019" name="Mol. Biol. Evol.">
        <title>Blast fungal genomes show frequent chromosomal changes, gene gains and losses, and effector gene turnover.</title>
        <authorList>
            <person name="Gomez Luciano L.B."/>
            <person name="Jason Tsai I."/>
            <person name="Chuma I."/>
            <person name="Tosa Y."/>
            <person name="Chen Y.H."/>
            <person name="Li J.Y."/>
            <person name="Li M.Y."/>
            <person name="Jade Lu M.Y."/>
            <person name="Nakayashiki H."/>
            <person name="Li W.H."/>
        </authorList>
    </citation>
    <scope>NUCLEOTIDE SEQUENCE [LARGE SCALE GENOMIC DNA]</scope>
    <source>
        <strain evidence="2">MZ5-1-6</strain>
    </source>
</reference>
<feature type="region of interest" description="Disordered" evidence="1">
    <location>
        <begin position="1"/>
        <end position="26"/>
    </location>
</feature>
<dbReference type="AlphaFoldDB" id="A0A4P7N210"/>
<dbReference type="Proteomes" id="UP000294847">
    <property type="component" value="Chromosome 1"/>
</dbReference>
<gene>
    <name evidence="2" type="ORF">PoMZ_10343</name>
</gene>
<accession>A0A4P7N210</accession>
<sequence length="257" mass="25920">MFVSFSHASSRRRQGSTSRKGGPDGVDLRVPLSGGLLGPLDALAGGGLAIEAVVDPGDDLGLAGLHGGVVAHAGVQGPLGGRVGQGGALVVKVLLGDLLVRELVGLTLDDEQRRAQLLGARGAVVPVLPVDHGRLVGRQRAKQCQVRDQAASLGQREPVQGNLAKVVGRLDLVREQAAEALQENDRGSVADGLAVGAAEGLGDETERARSGGGGDSADEPVDGLVRHALALGGPPSSQTAFGVADDDPLLAHQGSEG</sequence>
<organism evidence="2 3">
    <name type="scientific">Pyricularia oryzae</name>
    <name type="common">Rice blast fungus</name>
    <name type="synonym">Magnaporthe oryzae</name>
    <dbReference type="NCBI Taxonomy" id="318829"/>
    <lineage>
        <taxon>Eukaryota</taxon>
        <taxon>Fungi</taxon>
        <taxon>Dikarya</taxon>
        <taxon>Ascomycota</taxon>
        <taxon>Pezizomycotina</taxon>
        <taxon>Sordariomycetes</taxon>
        <taxon>Sordariomycetidae</taxon>
        <taxon>Magnaporthales</taxon>
        <taxon>Pyriculariaceae</taxon>
        <taxon>Pyricularia</taxon>
    </lineage>
</organism>